<reference evidence="2" key="1">
    <citation type="submission" date="2018-05" db="EMBL/GenBank/DDBJ databases">
        <authorList>
            <person name="Lanie J.A."/>
            <person name="Ng W.-L."/>
            <person name="Kazmierczak K.M."/>
            <person name="Andrzejewski T.M."/>
            <person name="Davidsen T.M."/>
            <person name="Wayne K.J."/>
            <person name="Tettelin H."/>
            <person name="Glass J.I."/>
            <person name="Rusch D."/>
            <person name="Podicherti R."/>
            <person name="Tsui H.-C.T."/>
            <person name="Winkler M.E."/>
        </authorList>
    </citation>
    <scope>NUCLEOTIDE SEQUENCE</scope>
</reference>
<name>A0A381Y307_9ZZZZ</name>
<keyword evidence="1" id="KW-1133">Transmembrane helix</keyword>
<sequence length="179" mass="19746">VIPFTYLFVLESRFQVLRILVPLTLFAIVIEYLRVRSVVVKKIFNNFLKSMLRIHEIDGKFTGATWVFIGSTLTISIFPKEIAVISLVYMSLGDATAGLVGKNFGKTKFYNKTIEGSIAGLIVCLLSGYFVHLTLPLVVVFSGAFAAMFIELMPISIDDNLSIPLFGGTIMVIVSTVVI</sequence>
<keyword evidence="1" id="KW-0812">Transmembrane</keyword>
<feature type="non-terminal residue" evidence="2">
    <location>
        <position position="1"/>
    </location>
</feature>
<feature type="transmembrane region" description="Helical" evidence="1">
    <location>
        <begin position="61"/>
        <end position="78"/>
    </location>
</feature>
<proteinExistence type="predicted"/>
<accession>A0A381Y307</accession>
<keyword evidence="1" id="KW-0472">Membrane</keyword>
<dbReference type="AlphaFoldDB" id="A0A381Y307"/>
<dbReference type="InterPro" id="IPR037997">
    <property type="entry name" value="Dgk1-like"/>
</dbReference>
<organism evidence="2">
    <name type="scientific">marine metagenome</name>
    <dbReference type="NCBI Taxonomy" id="408172"/>
    <lineage>
        <taxon>unclassified sequences</taxon>
        <taxon>metagenomes</taxon>
        <taxon>ecological metagenomes</taxon>
    </lineage>
</organism>
<feature type="transmembrane region" description="Helical" evidence="1">
    <location>
        <begin position="16"/>
        <end position="33"/>
    </location>
</feature>
<dbReference type="PANTHER" id="PTHR31303">
    <property type="entry name" value="CTP-DEPENDENT DIACYLGLYCEROL KINASE 1"/>
    <property type="match status" value="1"/>
</dbReference>
<evidence type="ECO:0000313" key="2">
    <source>
        <dbReference type="EMBL" id="SVA71449.1"/>
    </source>
</evidence>
<dbReference type="GO" id="GO:0004143">
    <property type="term" value="F:ATP-dependent diacylglycerol kinase activity"/>
    <property type="evidence" value="ECO:0007669"/>
    <property type="project" value="InterPro"/>
</dbReference>
<feature type="transmembrane region" description="Helical" evidence="1">
    <location>
        <begin position="161"/>
        <end position="178"/>
    </location>
</feature>
<dbReference type="PANTHER" id="PTHR31303:SF1">
    <property type="entry name" value="CTP-DEPENDENT DIACYLGLYCEROL KINASE 1"/>
    <property type="match status" value="1"/>
</dbReference>
<evidence type="ECO:0000256" key="1">
    <source>
        <dbReference type="SAM" id="Phobius"/>
    </source>
</evidence>
<evidence type="ECO:0008006" key="3">
    <source>
        <dbReference type="Google" id="ProtNLM"/>
    </source>
</evidence>
<gene>
    <name evidence="2" type="ORF">METZ01_LOCUS124303</name>
</gene>
<feature type="transmembrane region" description="Helical" evidence="1">
    <location>
        <begin position="84"/>
        <end position="104"/>
    </location>
</feature>
<feature type="transmembrane region" description="Helical" evidence="1">
    <location>
        <begin position="116"/>
        <end position="149"/>
    </location>
</feature>
<protein>
    <recommendedName>
        <fullName evidence="3">Phosphatidate cytidylyltransferase</fullName>
    </recommendedName>
</protein>
<dbReference type="EMBL" id="UINC01017282">
    <property type="protein sequence ID" value="SVA71449.1"/>
    <property type="molecule type" value="Genomic_DNA"/>
</dbReference>